<dbReference type="InterPro" id="IPR005025">
    <property type="entry name" value="FMN_Rdtase-like_dom"/>
</dbReference>
<sequence>MTSGKRLLIVWHSRTGATGQMVDAVLAAVAPNPAIHIVALRAEVASTSDVLAADALVFAAPENLAGLSGAMKEFFDRSYYDLLERCNGKAYASIVCAGSDGEGATRQIDRIATGLRLRRVAPAIIINTAAQTREAILAVKHLPDADLARARELGSLLAEGLALGIF</sequence>
<protein>
    <submittedName>
        <fullName evidence="3">NADPH-dependent FMN reductase</fullName>
    </submittedName>
</protein>
<organism evidence="3 4">
    <name type="scientific">Dokdonella immobilis</name>
    <dbReference type="NCBI Taxonomy" id="578942"/>
    <lineage>
        <taxon>Bacteria</taxon>
        <taxon>Pseudomonadati</taxon>
        <taxon>Pseudomonadota</taxon>
        <taxon>Gammaproteobacteria</taxon>
        <taxon>Lysobacterales</taxon>
        <taxon>Rhodanobacteraceae</taxon>
        <taxon>Dokdonella</taxon>
    </lineage>
</organism>
<dbReference type="OrthoDB" id="5736081at2"/>
<dbReference type="AlphaFoldDB" id="A0A1I4Y2M1"/>
<dbReference type="SUPFAM" id="SSF52218">
    <property type="entry name" value="Flavoproteins"/>
    <property type="match status" value="1"/>
</dbReference>
<dbReference type="EMBL" id="FOVF01000014">
    <property type="protein sequence ID" value="SFN32334.1"/>
    <property type="molecule type" value="Genomic_DNA"/>
</dbReference>
<evidence type="ECO:0000313" key="4">
    <source>
        <dbReference type="Proteomes" id="UP000198575"/>
    </source>
</evidence>
<dbReference type="STRING" id="578942.SAMN05216289_11455"/>
<accession>A0A1I4Y2M1</accession>
<gene>
    <name evidence="3" type="ORF">SAMN05216289_11455</name>
</gene>
<keyword evidence="1" id="KW-0285">Flavoprotein</keyword>
<dbReference type="Pfam" id="PF03358">
    <property type="entry name" value="FMN_red"/>
    <property type="match status" value="1"/>
</dbReference>
<dbReference type="Proteomes" id="UP000198575">
    <property type="component" value="Unassembled WGS sequence"/>
</dbReference>
<keyword evidence="1" id="KW-0288">FMN</keyword>
<keyword evidence="4" id="KW-1185">Reference proteome</keyword>
<reference evidence="3 4" key="1">
    <citation type="submission" date="2016-10" db="EMBL/GenBank/DDBJ databases">
        <authorList>
            <person name="de Groot N.N."/>
        </authorList>
    </citation>
    <scope>NUCLEOTIDE SEQUENCE [LARGE SCALE GENOMIC DNA]</scope>
    <source>
        <strain evidence="3 4">CGMCC 1.7659</strain>
    </source>
</reference>
<feature type="domain" description="NADPH-dependent FMN reductase-like" evidence="2">
    <location>
        <begin position="49"/>
        <end position="111"/>
    </location>
</feature>
<evidence type="ECO:0000256" key="1">
    <source>
        <dbReference type="ARBA" id="ARBA00022643"/>
    </source>
</evidence>
<evidence type="ECO:0000259" key="2">
    <source>
        <dbReference type="Pfam" id="PF03358"/>
    </source>
</evidence>
<dbReference type="GO" id="GO:0016491">
    <property type="term" value="F:oxidoreductase activity"/>
    <property type="evidence" value="ECO:0007669"/>
    <property type="project" value="InterPro"/>
</dbReference>
<evidence type="ECO:0000313" key="3">
    <source>
        <dbReference type="EMBL" id="SFN32334.1"/>
    </source>
</evidence>
<dbReference type="Gene3D" id="3.40.50.360">
    <property type="match status" value="1"/>
</dbReference>
<dbReference type="RefSeq" id="WP_092407901.1">
    <property type="nucleotide sequence ID" value="NZ_FOVF01000014.1"/>
</dbReference>
<proteinExistence type="predicted"/>
<name>A0A1I4Y2M1_9GAMM</name>
<dbReference type="InterPro" id="IPR029039">
    <property type="entry name" value="Flavoprotein-like_sf"/>
</dbReference>